<name>A0A0V1FTL0_TRIPS</name>
<comment type="caution">
    <text evidence="1">The sequence shown here is derived from an EMBL/GenBank/DDBJ whole genome shotgun (WGS) entry which is preliminary data.</text>
</comment>
<organism evidence="1 2">
    <name type="scientific">Trichinella pseudospiralis</name>
    <name type="common">Parasitic roundworm</name>
    <dbReference type="NCBI Taxonomy" id="6337"/>
    <lineage>
        <taxon>Eukaryota</taxon>
        <taxon>Metazoa</taxon>
        <taxon>Ecdysozoa</taxon>
        <taxon>Nematoda</taxon>
        <taxon>Enoplea</taxon>
        <taxon>Dorylaimia</taxon>
        <taxon>Trichinellida</taxon>
        <taxon>Trichinellidae</taxon>
        <taxon>Trichinella</taxon>
    </lineage>
</organism>
<accession>A0A0V1FTL0</accession>
<evidence type="ECO:0000313" key="1">
    <source>
        <dbReference type="EMBL" id="KRY89183.1"/>
    </source>
</evidence>
<proteinExistence type="predicted"/>
<dbReference type="AlphaFoldDB" id="A0A0V1FTL0"/>
<reference evidence="1 2" key="1">
    <citation type="submission" date="2015-01" db="EMBL/GenBank/DDBJ databases">
        <title>Evolution of Trichinella species and genotypes.</title>
        <authorList>
            <person name="Korhonen P.K."/>
            <person name="Edoardo P."/>
            <person name="Giuseppe L.R."/>
            <person name="Gasser R.B."/>
        </authorList>
    </citation>
    <scope>NUCLEOTIDE SEQUENCE [LARGE SCALE GENOMIC DNA]</scope>
    <source>
        <strain evidence="1">ISS470</strain>
    </source>
</reference>
<dbReference type="Proteomes" id="UP000054995">
    <property type="component" value="Unassembled WGS sequence"/>
</dbReference>
<keyword evidence="2" id="KW-1185">Reference proteome</keyword>
<gene>
    <name evidence="1" type="ORF">T4D_5828</name>
</gene>
<evidence type="ECO:0000313" key="2">
    <source>
        <dbReference type="Proteomes" id="UP000054995"/>
    </source>
</evidence>
<dbReference type="EMBL" id="JYDT01000034">
    <property type="protein sequence ID" value="KRY89183.1"/>
    <property type="molecule type" value="Genomic_DNA"/>
</dbReference>
<sequence length="100" mass="11636">MRGFEAESMRTHDHGKCGKQRHKNILVVGIENEIKRCHRQNLNILTHFVDPRLQNIYDGYQMPVILMNGNGKVVVRKNTMYTMYRSSGKNNKGQLNFNTT</sequence>
<protein>
    <submittedName>
        <fullName evidence="1">Uncharacterized protein</fullName>
    </submittedName>
</protein>